<keyword evidence="2" id="KW-1185">Reference proteome</keyword>
<proteinExistence type="predicted"/>
<dbReference type="InterPro" id="IPR036388">
    <property type="entry name" value="WH-like_DNA-bd_sf"/>
</dbReference>
<dbReference type="Gene3D" id="1.10.10.10">
    <property type="entry name" value="Winged helix-like DNA-binding domain superfamily/Winged helix DNA-binding domain"/>
    <property type="match status" value="1"/>
</dbReference>
<evidence type="ECO:0000313" key="1">
    <source>
        <dbReference type="EMBL" id="WCZ37966.1"/>
    </source>
</evidence>
<reference evidence="1 2" key="1">
    <citation type="submission" date="2020-10" db="EMBL/GenBank/DDBJ databases">
        <title>Complete genome sequence of Corynebacterium jeddahense DSM 45997, type strain of Corynebacterium jeddahense.</title>
        <authorList>
            <person name="Busche T."/>
            <person name="Kalinowski J."/>
            <person name="Ruckert C."/>
        </authorList>
    </citation>
    <scope>NUCLEOTIDE SEQUENCE [LARGE SCALE GENOMIC DNA]</scope>
    <source>
        <strain evidence="1 2">DSM 45997</strain>
    </source>
</reference>
<dbReference type="EMBL" id="CP063194">
    <property type="protein sequence ID" value="WCZ37966.1"/>
    <property type="molecule type" value="Genomic_DNA"/>
</dbReference>
<dbReference type="RefSeq" id="WP_042405795.1">
    <property type="nucleotide sequence ID" value="NZ_CBYN010000020.1"/>
</dbReference>
<gene>
    <name evidence="1" type="ORF">CJEDD_01695</name>
</gene>
<organism evidence="1 2">
    <name type="scientific">Corynebacterium jeddahense</name>
    <dbReference type="NCBI Taxonomy" id="1414719"/>
    <lineage>
        <taxon>Bacteria</taxon>
        <taxon>Bacillati</taxon>
        <taxon>Actinomycetota</taxon>
        <taxon>Actinomycetes</taxon>
        <taxon>Mycobacteriales</taxon>
        <taxon>Corynebacteriaceae</taxon>
        <taxon>Corynebacterium</taxon>
    </lineage>
</organism>
<dbReference type="Proteomes" id="UP001218071">
    <property type="component" value="Chromosome"/>
</dbReference>
<evidence type="ECO:0000313" key="2">
    <source>
        <dbReference type="Proteomes" id="UP001218071"/>
    </source>
</evidence>
<sequence length="89" mass="9214">MRPMQAVVAAIKDGARSRADIRRVTGLTDSTVDAVVHHLERTGHLTLEELGSSCAGGNCSSCIAAAASGMTCADRPKGPVALVLTKRPQ</sequence>
<protein>
    <recommendedName>
        <fullName evidence="3">Transcriptional regulator HTH-type FeoC domain-containing protein</fullName>
    </recommendedName>
</protein>
<name>A0ABY7UIH6_9CORY</name>
<evidence type="ECO:0008006" key="3">
    <source>
        <dbReference type="Google" id="ProtNLM"/>
    </source>
</evidence>
<accession>A0ABY7UIH6</accession>